<organism evidence="3 4">
    <name type="scientific">Lachnellula subtilissima</name>
    <dbReference type="NCBI Taxonomy" id="602034"/>
    <lineage>
        <taxon>Eukaryota</taxon>
        <taxon>Fungi</taxon>
        <taxon>Dikarya</taxon>
        <taxon>Ascomycota</taxon>
        <taxon>Pezizomycotina</taxon>
        <taxon>Leotiomycetes</taxon>
        <taxon>Helotiales</taxon>
        <taxon>Lachnaceae</taxon>
        <taxon>Lachnellula</taxon>
    </lineage>
</organism>
<dbReference type="AlphaFoldDB" id="A0A8H8RGF2"/>
<dbReference type="EMBL" id="QGMJ01000583">
    <property type="protein sequence ID" value="TVY34931.1"/>
    <property type="molecule type" value="Genomic_DNA"/>
</dbReference>
<name>A0A8H8RGF2_9HELO</name>
<gene>
    <name evidence="3" type="primary">SUMO2</name>
    <name evidence="3" type="ORF">LSUB1_G006534</name>
</gene>
<dbReference type="PROSITE" id="PS50053">
    <property type="entry name" value="UBIQUITIN_2"/>
    <property type="match status" value="1"/>
</dbReference>
<dbReference type="InterPro" id="IPR022617">
    <property type="entry name" value="Rad60/SUMO-like_dom"/>
</dbReference>
<proteinExistence type="predicted"/>
<evidence type="ECO:0000256" key="1">
    <source>
        <dbReference type="SAM" id="MobiDB-lite"/>
    </source>
</evidence>
<keyword evidence="4" id="KW-1185">Reference proteome</keyword>
<protein>
    <submittedName>
        <fullName evidence="3">Small ubiquitin-related modifier</fullName>
    </submittedName>
</protein>
<feature type="compositionally biased region" description="Polar residues" evidence="1">
    <location>
        <begin position="21"/>
        <end position="38"/>
    </location>
</feature>
<comment type="caution">
    <text evidence="3">The sequence shown here is derived from an EMBL/GenBank/DDBJ whole genome shotgun (WGS) entry which is preliminary data.</text>
</comment>
<dbReference type="InterPro" id="IPR000626">
    <property type="entry name" value="Ubiquitin-like_dom"/>
</dbReference>
<dbReference type="Pfam" id="PF11976">
    <property type="entry name" value="Rad60-SLD"/>
    <property type="match status" value="1"/>
</dbReference>
<evidence type="ECO:0000313" key="4">
    <source>
        <dbReference type="Proteomes" id="UP000462212"/>
    </source>
</evidence>
<dbReference type="OrthoDB" id="442921at2759"/>
<dbReference type="Gene3D" id="3.10.20.90">
    <property type="entry name" value="Phosphatidylinositol 3-kinase Catalytic Subunit, Chain A, domain 1"/>
    <property type="match status" value="1"/>
</dbReference>
<evidence type="ECO:0000313" key="3">
    <source>
        <dbReference type="EMBL" id="TVY34931.1"/>
    </source>
</evidence>
<accession>A0A8H8RGF2</accession>
<dbReference type="PANTHER" id="PTHR10562">
    <property type="entry name" value="SMALL UBIQUITIN-RELATED MODIFIER"/>
    <property type="match status" value="1"/>
</dbReference>
<dbReference type="SUPFAM" id="SSF54236">
    <property type="entry name" value="Ubiquitin-like"/>
    <property type="match status" value="1"/>
</dbReference>
<dbReference type="InterPro" id="IPR029071">
    <property type="entry name" value="Ubiquitin-like_domsf"/>
</dbReference>
<feature type="domain" description="Ubiquitin-like" evidence="2">
    <location>
        <begin position="59"/>
        <end position="142"/>
    </location>
</feature>
<reference evidence="3 4" key="1">
    <citation type="submission" date="2018-05" db="EMBL/GenBank/DDBJ databases">
        <title>Genome sequencing and assembly of the regulated plant pathogen Lachnellula willkommii and related sister species for the development of diagnostic species identification markers.</title>
        <authorList>
            <person name="Giroux E."/>
            <person name="Bilodeau G."/>
        </authorList>
    </citation>
    <scope>NUCLEOTIDE SEQUENCE [LARGE SCALE GENOMIC DNA]</scope>
    <source>
        <strain evidence="3 4">CBS 197.66</strain>
    </source>
</reference>
<sequence>MSCPIHHTKYSKDIIRPIPQHTKSNSSGFKSLDAMSTNGSASPEPPAAGPIEEPKPKIQAIEVKAKDQNGNEVTFKIKKTTPLEKVMNAYCTTKELSRDSLRFFYDGQRLNGKDTPESTFDLEDAADDEVYQIDVMMEQLGGY</sequence>
<feature type="region of interest" description="Disordered" evidence="1">
    <location>
        <begin position="1"/>
        <end position="53"/>
    </location>
</feature>
<dbReference type="Proteomes" id="UP000462212">
    <property type="component" value="Unassembled WGS sequence"/>
</dbReference>
<evidence type="ECO:0000259" key="2">
    <source>
        <dbReference type="PROSITE" id="PS50053"/>
    </source>
</evidence>